<evidence type="ECO:0000256" key="1">
    <source>
        <dbReference type="SAM" id="MobiDB-lite"/>
    </source>
</evidence>
<dbReference type="PROSITE" id="PS51257">
    <property type="entry name" value="PROKAR_LIPOPROTEIN"/>
    <property type="match status" value="1"/>
</dbReference>
<name>A0A0C4Y896_9BURK</name>
<dbReference type="PIRSF" id="PIRSF037181">
    <property type="entry name" value="DGC"/>
    <property type="match status" value="1"/>
</dbReference>
<keyword evidence="3" id="KW-1185">Reference proteome</keyword>
<dbReference type="KEGG" id="cbw:RR42_m1766"/>
<dbReference type="Proteomes" id="UP000031843">
    <property type="component" value="Chromosome main"/>
</dbReference>
<dbReference type="Pfam" id="PF08859">
    <property type="entry name" value="DGC"/>
    <property type="match status" value="1"/>
</dbReference>
<dbReference type="AlphaFoldDB" id="A0A0C4Y896"/>
<proteinExistence type="predicted"/>
<dbReference type="OrthoDB" id="2111735at2"/>
<protein>
    <recommendedName>
        <fullName evidence="4">Zinc-binding protein</fullName>
    </recommendedName>
</protein>
<dbReference type="RefSeq" id="WP_043345841.1">
    <property type="nucleotide sequence ID" value="NZ_CP010536.1"/>
</dbReference>
<reference evidence="2 3" key="1">
    <citation type="journal article" date="2015" name="Genome Announc.">
        <title>Complete Genome Sequence of Cupriavidus basilensis 4G11, Isolated from the Oak Ridge Field Research Center Site.</title>
        <authorList>
            <person name="Ray J."/>
            <person name="Waters R.J."/>
            <person name="Skerker J.M."/>
            <person name="Kuehl J.V."/>
            <person name="Price M.N."/>
            <person name="Huang J."/>
            <person name="Chakraborty R."/>
            <person name="Arkin A.P."/>
            <person name="Deutschbauer A."/>
        </authorList>
    </citation>
    <scope>NUCLEOTIDE SEQUENCE [LARGE SCALE GENOMIC DNA]</scope>
    <source>
        <strain evidence="2">4G11</strain>
    </source>
</reference>
<sequence>MPKAGTTSLPLVYACSGCSSVAQLANTFAVRLDRSGMAEMSCISGVGGGVAALTRVARSGRPILALDGCPLACVKACLASTGVEPGQHLVLNRLGATKRQHGECSEAEAGAAWQAVMSALSAIKDASPQPADKPAALAESDKLRQSSLE</sequence>
<evidence type="ECO:0000313" key="3">
    <source>
        <dbReference type="Proteomes" id="UP000031843"/>
    </source>
</evidence>
<evidence type="ECO:0000313" key="2">
    <source>
        <dbReference type="EMBL" id="AJG19163.1"/>
    </source>
</evidence>
<dbReference type="EMBL" id="CP010536">
    <property type="protein sequence ID" value="AJG19163.1"/>
    <property type="molecule type" value="Genomic_DNA"/>
</dbReference>
<feature type="region of interest" description="Disordered" evidence="1">
    <location>
        <begin position="126"/>
        <end position="149"/>
    </location>
</feature>
<dbReference type="STRING" id="68895.RR42_m1766"/>
<evidence type="ECO:0008006" key="4">
    <source>
        <dbReference type="Google" id="ProtNLM"/>
    </source>
</evidence>
<feature type="compositionally biased region" description="Basic and acidic residues" evidence="1">
    <location>
        <begin position="139"/>
        <end position="149"/>
    </location>
</feature>
<organism evidence="2 3">
    <name type="scientific">Cupriavidus basilensis</name>
    <dbReference type="NCBI Taxonomy" id="68895"/>
    <lineage>
        <taxon>Bacteria</taxon>
        <taxon>Pseudomonadati</taxon>
        <taxon>Pseudomonadota</taxon>
        <taxon>Betaproteobacteria</taxon>
        <taxon>Burkholderiales</taxon>
        <taxon>Burkholderiaceae</taxon>
        <taxon>Cupriavidus</taxon>
    </lineage>
</organism>
<accession>A0A0C4Y896</accession>
<gene>
    <name evidence="2" type="ORF">RR42_m1766</name>
</gene>
<dbReference type="InterPro" id="IPR014958">
    <property type="entry name" value="DGC"/>
</dbReference>